<dbReference type="InterPro" id="IPR014729">
    <property type="entry name" value="Rossmann-like_a/b/a_fold"/>
</dbReference>
<dbReference type="PANTHER" id="PTHR47000:SF3">
    <property type="entry name" value="ADENINE NUCLEOTIDE ALPHA HYDROLASES-LIKE SUPERFAMILY PROTEIN"/>
    <property type="match status" value="1"/>
</dbReference>
<gene>
    <name evidence="1" type="ORF">F383_16977</name>
</gene>
<name>A0A0B0MDC6_GOSAR</name>
<accession>A0A0B0MDC6</accession>
<evidence type="ECO:0000313" key="2">
    <source>
        <dbReference type="Proteomes" id="UP000032142"/>
    </source>
</evidence>
<dbReference type="CDD" id="cd23659">
    <property type="entry name" value="USP_At3g01520-like"/>
    <property type="match status" value="1"/>
</dbReference>
<dbReference type="SUPFAM" id="SSF52402">
    <property type="entry name" value="Adenine nucleotide alpha hydrolases-like"/>
    <property type="match status" value="1"/>
</dbReference>
<dbReference type="EMBL" id="JRRC01051582">
    <property type="protein sequence ID" value="KHF98769.1"/>
    <property type="molecule type" value="Genomic_DNA"/>
</dbReference>
<dbReference type="InterPro" id="IPR006016">
    <property type="entry name" value="UspA"/>
</dbReference>
<dbReference type="OMA" id="KLPGFCM"/>
<dbReference type="PANTHER" id="PTHR47000">
    <property type="entry name" value="ADENINE NUCLEOTIDE ALPHA HYDROLASES-LIKE SUPERFAMILY PROTEIN"/>
    <property type="match status" value="1"/>
</dbReference>
<dbReference type="AlphaFoldDB" id="A0A0B0MDC6"/>
<dbReference type="OrthoDB" id="1667873at2759"/>
<comment type="caution">
    <text evidence="1">The sequence shown here is derived from an EMBL/GenBank/DDBJ whole genome shotgun (WGS) entry which is preliminary data.</text>
</comment>
<proteinExistence type="predicted"/>
<evidence type="ECO:0000313" key="1">
    <source>
        <dbReference type="EMBL" id="KHF98769.1"/>
    </source>
</evidence>
<reference evidence="2" key="1">
    <citation type="submission" date="2014-09" db="EMBL/GenBank/DDBJ databases">
        <authorList>
            <person name="Mudge J."/>
            <person name="Ramaraj T."/>
            <person name="Lindquist I.E."/>
            <person name="Bharti A.K."/>
            <person name="Sundararajan A."/>
            <person name="Cameron C.T."/>
            <person name="Woodward J.E."/>
            <person name="May G.D."/>
            <person name="Brubaker C."/>
            <person name="Broadhvest J."/>
            <person name="Wilkins T.A."/>
        </authorList>
    </citation>
    <scope>NUCLEOTIDE SEQUENCE</scope>
    <source>
        <strain evidence="2">cv. AKA8401</strain>
    </source>
</reference>
<dbReference type="Proteomes" id="UP000032142">
    <property type="component" value="Unassembled WGS sequence"/>
</dbReference>
<protein>
    <submittedName>
        <fullName evidence="1">Uncharacterized protein</fullName>
    </submittedName>
</protein>
<dbReference type="KEGG" id="gab:108466762"/>
<organism evidence="1 2">
    <name type="scientific">Gossypium arboreum</name>
    <name type="common">Tree cotton</name>
    <name type="synonym">Gossypium nanking</name>
    <dbReference type="NCBI Taxonomy" id="29729"/>
    <lineage>
        <taxon>Eukaryota</taxon>
        <taxon>Viridiplantae</taxon>
        <taxon>Streptophyta</taxon>
        <taxon>Embryophyta</taxon>
        <taxon>Tracheophyta</taxon>
        <taxon>Spermatophyta</taxon>
        <taxon>Magnoliopsida</taxon>
        <taxon>eudicotyledons</taxon>
        <taxon>Gunneridae</taxon>
        <taxon>Pentapetalae</taxon>
        <taxon>rosids</taxon>
        <taxon>malvids</taxon>
        <taxon>Malvales</taxon>
        <taxon>Malvaceae</taxon>
        <taxon>Malvoideae</taxon>
        <taxon>Gossypium</taxon>
    </lineage>
</organism>
<sequence>MGRSHSGSPKLSLGRSLPRVRVHSPSLRRKKSAANCFENDQQAAEFLGERGDTDNLICNERGNKVMVVVDSSLESKAALEWALSYAIQDHDSIVLLHVAKPRRREWSNKKRNARAHQLLHSMKNICQMNKPGVEVEVAKVEGKEKGPVIVEAAEQGKVSILVLGQRKRCVIWRLLRRWGGKRRGSGGGVVDYCIENAPSSCKTVAVRRKSSQLGGYLITTKLHKNFWLLA</sequence>
<dbReference type="Gene3D" id="3.40.50.620">
    <property type="entry name" value="HUPs"/>
    <property type="match status" value="1"/>
</dbReference>
<dbReference type="Pfam" id="PF00582">
    <property type="entry name" value="Usp"/>
    <property type="match status" value="1"/>
</dbReference>
<keyword evidence="2" id="KW-1185">Reference proteome</keyword>